<proteinExistence type="predicted"/>
<evidence type="ECO:0000313" key="1">
    <source>
        <dbReference type="EMBL" id="SDL80561.1"/>
    </source>
</evidence>
<comment type="caution">
    <text evidence="1">The sequence shown here is derived from an EMBL/GenBank/DDBJ whole genome shotgun (WGS) entry which is preliminary data.</text>
</comment>
<organism evidence="1 2">
    <name type="scientific">Chryseobacterium taihuense</name>
    <dbReference type="NCBI Taxonomy" id="1141221"/>
    <lineage>
        <taxon>Bacteria</taxon>
        <taxon>Pseudomonadati</taxon>
        <taxon>Bacteroidota</taxon>
        <taxon>Flavobacteriia</taxon>
        <taxon>Flavobacteriales</taxon>
        <taxon>Weeksellaceae</taxon>
        <taxon>Chryseobacterium group</taxon>
        <taxon>Chryseobacterium</taxon>
    </lineage>
</organism>
<gene>
    <name evidence="1" type="ORF">SAMN05216273_106176</name>
</gene>
<reference evidence="1 2" key="1">
    <citation type="submission" date="2016-10" db="EMBL/GenBank/DDBJ databases">
        <authorList>
            <person name="Varghese N."/>
            <person name="Submissions S."/>
        </authorList>
    </citation>
    <scope>NUCLEOTIDE SEQUENCE [LARGE SCALE GENOMIC DNA]</scope>
    <source>
        <strain evidence="1 2">CGMCC 1.10941</strain>
    </source>
</reference>
<name>A0ABY0QT45_9FLAO</name>
<dbReference type="Proteomes" id="UP000199242">
    <property type="component" value="Unassembled WGS sequence"/>
</dbReference>
<evidence type="ECO:0008006" key="3">
    <source>
        <dbReference type="Google" id="ProtNLM"/>
    </source>
</evidence>
<keyword evidence="2" id="KW-1185">Reference proteome</keyword>
<sequence length="263" mass="31587">MVRKILLRKRVYLFSVLFISNLFFSQKIIRFSDNKEFDSIVILDSNQKKNLQKNEIITYHFSEDSRVFHDNQTFEYVINNDTLTFFDQIKEIDEVVIEDGKKIKKPVKNERKISSMALVANCKTAFLVKLKASDKIFINSINFTVQDKTDFDKNLGKIKIQILENKTDLPDNTNLLMEFEKNLSEFDLDFNNYQLAKMKIKFPRKLKYPKNGFFVMMEYIAPKSKYLMLRAGKEHFFWFYPNENKWKYMKEYPSFYYTLDIIK</sequence>
<dbReference type="EMBL" id="FNHD01000006">
    <property type="protein sequence ID" value="SDL80561.1"/>
    <property type="molecule type" value="Genomic_DNA"/>
</dbReference>
<protein>
    <recommendedName>
        <fullName evidence="3">FecR protein domain-containing protein</fullName>
    </recommendedName>
</protein>
<evidence type="ECO:0000313" key="2">
    <source>
        <dbReference type="Proteomes" id="UP000199242"/>
    </source>
</evidence>
<accession>A0ABY0QT45</accession>